<dbReference type="RefSeq" id="WP_379595930.1">
    <property type="nucleotide sequence ID" value="NZ_JBHUDE010000009.1"/>
</dbReference>
<name>A0ABW4HLQ1_9BACI</name>
<dbReference type="CDD" id="cd00093">
    <property type="entry name" value="HTH_XRE"/>
    <property type="match status" value="1"/>
</dbReference>
<dbReference type="PANTHER" id="PTHR46797">
    <property type="entry name" value="HTH-TYPE TRANSCRIPTIONAL REGULATOR"/>
    <property type="match status" value="1"/>
</dbReference>
<proteinExistence type="predicted"/>
<evidence type="ECO:0000313" key="3">
    <source>
        <dbReference type="EMBL" id="MFD1606538.1"/>
    </source>
</evidence>
<protein>
    <submittedName>
        <fullName evidence="3">Helix-turn-helix domain-containing protein</fullName>
    </submittedName>
</protein>
<reference evidence="4" key="1">
    <citation type="journal article" date="2019" name="Int. J. Syst. Evol. Microbiol.">
        <title>The Global Catalogue of Microorganisms (GCM) 10K type strain sequencing project: providing services to taxonomists for standard genome sequencing and annotation.</title>
        <authorList>
            <consortium name="The Broad Institute Genomics Platform"/>
            <consortium name="The Broad Institute Genome Sequencing Center for Infectious Disease"/>
            <person name="Wu L."/>
            <person name="Ma J."/>
        </authorList>
    </citation>
    <scope>NUCLEOTIDE SEQUENCE [LARGE SCALE GENOMIC DNA]</scope>
    <source>
        <strain evidence="4">CGMCC 1.12376</strain>
    </source>
</reference>
<gene>
    <name evidence="3" type="ORF">ACFSBH_02520</name>
</gene>
<evidence type="ECO:0000256" key="1">
    <source>
        <dbReference type="ARBA" id="ARBA00023125"/>
    </source>
</evidence>
<dbReference type="Gene3D" id="1.10.260.40">
    <property type="entry name" value="lambda repressor-like DNA-binding domains"/>
    <property type="match status" value="1"/>
</dbReference>
<keyword evidence="1" id="KW-0238">DNA-binding</keyword>
<dbReference type="Proteomes" id="UP001597221">
    <property type="component" value="Unassembled WGS sequence"/>
</dbReference>
<comment type="caution">
    <text evidence="3">The sequence shown here is derived from an EMBL/GenBank/DDBJ whole genome shotgun (WGS) entry which is preliminary data.</text>
</comment>
<feature type="domain" description="HTH cro/C1-type" evidence="2">
    <location>
        <begin position="15"/>
        <end position="70"/>
    </location>
</feature>
<dbReference type="InterPro" id="IPR010982">
    <property type="entry name" value="Lambda_DNA-bd_dom_sf"/>
</dbReference>
<keyword evidence="4" id="KW-1185">Reference proteome</keyword>
<dbReference type="PANTHER" id="PTHR46797:SF1">
    <property type="entry name" value="METHYLPHOSPHONATE SYNTHASE"/>
    <property type="match status" value="1"/>
</dbReference>
<dbReference type="SUPFAM" id="SSF47413">
    <property type="entry name" value="lambda repressor-like DNA-binding domains"/>
    <property type="match status" value="1"/>
</dbReference>
<sequence length="77" mass="8721">MLTSEDINKEFAKLVNHYREKKGISQNQLATEAGISASLLSRINKGTRKAPTLDKVYNIVKVLDIPLDHLFNGWDHD</sequence>
<accession>A0ABW4HLQ1</accession>
<dbReference type="Pfam" id="PF01381">
    <property type="entry name" value="HTH_3"/>
    <property type="match status" value="1"/>
</dbReference>
<dbReference type="InterPro" id="IPR050807">
    <property type="entry name" value="TransReg_Diox_bact_type"/>
</dbReference>
<dbReference type="EMBL" id="JBHUDE010000009">
    <property type="protein sequence ID" value="MFD1606538.1"/>
    <property type="molecule type" value="Genomic_DNA"/>
</dbReference>
<evidence type="ECO:0000259" key="2">
    <source>
        <dbReference type="PROSITE" id="PS50943"/>
    </source>
</evidence>
<organism evidence="3 4">
    <name type="scientific">Oceanobacillus luteolus</name>
    <dbReference type="NCBI Taxonomy" id="1274358"/>
    <lineage>
        <taxon>Bacteria</taxon>
        <taxon>Bacillati</taxon>
        <taxon>Bacillota</taxon>
        <taxon>Bacilli</taxon>
        <taxon>Bacillales</taxon>
        <taxon>Bacillaceae</taxon>
        <taxon>Oceanobacillus</taxon>
    </lineage>
</organism>
<dbReference type="InterPro" id="IPR001387">
    <property type="entry name" value="Cro/C1-type_HTH"/>
</dbReference>
<dbReference type="PROSITE" id="PS50943">
    <property type="entry name" value="HTH_CROC1"/>
    <property type="match status" value="1"/>
</dbReference>
<dbReference type="SMART" id="SM00530">
    <property type="entry name" value="HTH_XRE"/>
    <property type="match status" value="1"/>
</dbReference>
<evidence type="ECO:0000313" key="4">
    <source>
        <dbReference type="Proteomes" id="UP001597221"/>
    </source>
</evidence>